<dbReference type="Pfam" id="PF03480">
    <property type="entry name" value="DctP"/>
    <property type="match status" value="1"/>
</dbReference>
<dbReference type="Gene3D" id="3.40.190.170">
    <property type="entry name" value="Bacterial extracellular solute-binding protein, family 7"/>
    <property type="match status" value="1"/>
</dbReference>
<proteinExistence type="predicted"/>
<evidence type="ECO:0000313" key="3">
    <source>
        <dbReference type="Proteomes" id="UP000478483"/>
    </source>
</evidence>
<keyword evidence="1" id="KW-0732">Signal</keyword>
<evidence type="ECO:0000256" key="1">
    <source>
        <dbReference type="ARBA" id="ARBA00022729"/>
    </source>
</evidence>
<dbReference type="CDD" id="cd13671">
    <property type="entry name" value="PBP2_TRAP_SBP_like_3"/>
    <property type="match status" value="1"/>
</dbReference>
<sequence length="335" mass="38292">MKKRRILILFVAVVLTAGFFLYHRLRSVRAPEFVLSYAENQTEDYPTTLGAKKFAELVEKESSGRIKILVQAEGELGAESGVIAQMQYGGIDFARVSLSQLAEYIPELNVLQMPYLYSDSDHMWKVLDGRIGSDFLEKVSKSELIGLSWYDAGARNFYNSKKPITCLEDMAGMRIRVQESEVMVDMVEALGATALPIPYADVYSALERGTVDGAENNWPSYEAMNHYEVAKYYTVDEHNRVPEMQICSKHTWNKLSEDDRQMILECAKESALYERKLWKEREADSKEIALKQGVEVVELSAAEKKRFQEAVMGVYEKYCADYMDVIEQIIEENNE</sequence>
<evidence type="ECO:0000313" key="2">
    <source>
        <dbReference type="EMBL" id="MTR84443.1"/>
    </source>
</evidence>
<dbReference type="InterPro" id="IPR018389">
    <property type="entry name" value="DctP_fam"/>
</dbReference>
<dbReference type="InterPro" id="IPR004682">
    <property type="entry name" value="TRAP_DctP"/>
</dbReference>
<dbReference type="GO" id="GO:0030246">
    <property type="term" value="F:carbohydrate binding"/>
    <property type="evidence" value="ECO:0007669"/>
    <property type="project" value="TreeGrafter"/>
</dbReference>
<dbReference type="Proteomes" id="UP000478483">
    <property type="component" value="Unassembled WGS sequence"/>
</dbReference>
<reference evidence="2 3" key="1">
    <citation type="journal article" date="2019" name="Nat. Med.">
        <title>A library of human gut bacterial isolates paired with longitudinal multiomics data enables mechanistic microbiome research.</title>
        <authorList>
            <person name="Poyet M."/>
            <person name="Groussin M."/>
            <person name="Gibbons S.M."/>
            <person name="Avila-Pacheco J."/>
            <person name="Jiang X."/>
            <person name="Kearney S.M."/>
            <person name="Perrotta A.R."/>
            <person name="Berdy B."/>
            <person name="Zhao S."/>
            <person name="Lieberman T.D."/>
            <person name="Swanson P.K."/>
            <person name="Smith M."/>
            <person name="Roesemann S."/>
            <person name="Alexander J.E."/>
            <person name="Rich S.A."/>
            <person name="Livny J."/>
            <person name="Vlamakis H."/>
            <person name="Clish C."/>
            <person name="Bullock K."/>
            <person name="Deik A."/>
            <person name="Scott J."/>
            <person name="Pierce K.A."/>
            <person name="Xavier R.J."/>
            <person name="Alm E.J."/>
        </authorList>
    </citation>
    <scope>NUCLEOTIDE SEQUENCE [LARGE SCALE GENOMIC DNA]</scope>
    <source>
        <strain evidence="2 3">BIOML-A1</strain>
    </source>
</reference>
<comment type="caution">
    <text evidence="2">The sequence shown here is derived from an EMBL/GenBank/DDBJ whole genome shotgun (WGS) entry which is preliminary data.</text>
</comment>
<dbReference type="EMBL" id="WNAJ01000004">
    <property type="protein sequence ID" value="MTR84443.1"/>
    <property type="molecule type" value="Genomic_DNA"/>
</dbReference>
<dbReference type="AlphaFoldDB" id="A0A6L6L2B6"/>
<dbReference type="PANTHER" id="PTHR33376">
    <property type="match status" value="1"/>
</dbReference>
<dbReference type="PIRSF" id="PIRSF006470">
    <property type="entry name" value="DctB"/>
    <property type="match status" value="1"/>
</dbReference>
<name>A0A6L6L2B6_9FIRM</name>
<dbReference type="InterPro" id="IPR038404">
    <property type="entry name" value="TRAP_DctP_sf"/>
</dbReference>
<protein>
    <submittedName>
        <fullName evidence="2">DctP family TRAP transporter solute-binding subunit</fullName>
    </submittedName>
</protein>
<gene>
    <name evidence="2" type="ORF">GMD50_05095</name>
</gene>
<dbReference type="RefSeq" id="WP_118413108.1">
    <property type="nucleotide sequence ID" value="NZ_QRPI01000015.1"/>
</dbReference>
<dbReference type="NCBIfam" id="NF037995">
    <property type="entry name" value="TRAP_S1"/>
    <property type="match status" value="1"/>
</dbReference>
<dbReference type="GO" id="GO:0030288">
    <property type="term" value="C:outer membrane-bounded periplasmic space"/>
    <property type="evidence" value="ECO:0007669"/>
    <property type="project" value="InterPro"/>
</dbReference>
<dbReference type="GO" id="GO:0055085">
    <property type="term" value="P:transmembrane transport"/>
    <property type="evidence" value="ECO:0007669"/>
    <property type="project" value="InterPro"/>
</dbReference>
<dbReference type="PANTHER" id="PTHR33376:SF2">
    <property type="entry name" value="DICARBOXYLATE-BINDING PERIPLASMIC PROTEIN"/>
    <property type="match status" value="1"/>
</dbReference>
<organism evidence="2 3">
    <name type="scientific">Roseburia intestinalis</name>
    <dbReference type="NCBI Taxonomy" id="166486"/>
    <lineage>
        <taxon>Bacteria</taxon>
        <taxon>Bacillati</taxon>
        <taxon>Bacillota</taxon>
        <taxon>Clostridia</taxon>
        <taxon>Lachnospirales</taxon>
        <taxon>Lachnospiraceae</taxon>
        <taxon>Roseburia</taxon>
    </lineage>
</organism>
<dbReference type="NCBIfam" id="TIGR00787">
    <property type="entry name" value="dctP"/>
    <property type="match status" value="1"/>
</dbReference>
<accession>A0A6L6L2B6</accession>